<dbReference type="AlphaFoldDB" id="A0A0N5ATV2"/>
<dbReference type="SUPFAM" id="SSF52058">
    <property type="entry name" value="L domain-like"/>
    <property type="match status" value="1"/>
</dbReference>
<keyword evidence="1" id="KW-0433">Leucine-rich repeat</keyword>
<dbReference type="PRINTS" id="PR00019">
    <property type="entry name" value="LEURICHRPT"/>
</dbReference>
<keyword evidence="4" id="KW-1185">Reference proteome</keyword>
<proteinExistence type="predicted"/>
<sequence>MAFMAGAGVTQVVHRCESAKVSGNLDLSGCSLTCVPNAVYFILKGFEIYSCNLRQNELKSFPKKLIEKFPKLTGILEDNAVESIPAEIGDWKTIRGLNLSKNKLTTFPEPLLNLQHLNILDLSNNQITDVERISESLPELTHLNLSGNPLSTAVRELLNRPNKLKTLKVVLE</sequence>
<dbReference type="PANTHER" id="PTHR48051">
    <property type="match status" value="1"/>
</dbReference>
<dbReference type="InterPro" id="IPR056363">
    <property type="entry name" value="LRR_LRWD1_dom"/>
</dbReference>
<protein>
    <submittedName>
        <fullName evidence="5">Leucine-rich repeat protein 1</fullName>
    </submittedName>
</protein>
<keyword evidence="2" id="KW-0677">Repeat</keyword>
<accession>A0A0N5ATV2</accession>
<dbReference type="STRING" id="451379.A0A0N5ATV2"/>
<dbReference type="PROSITE" id="PS51450">
    <property type="entry name" value="LRR"/>
    <property type="match status" value="1"/>
</dbReference>
<feature type="domain" description="Leucine-rich repeat and WD repeat-containing protein 1 LRR" evidence="3">
    <location>
        <begin position="85"/>
        <end position="155"/>
    </location>
</feature>
<evidence type="ECO:0000259" key="3">
    <source>
        <dbReference type="Pfam" id="PF23211"/>
    </source>
</evidence>
<organism evidence="4 5">
    <name type="scientific">Syphacia muris</name>
    <dbReference type="NCBI Taxonomy" id="451379"/>
    <lineage>
        <taxon>Eukaryota</taxon>
        <taxon>Metazoa</taxon>
        <taxon>Ecdysozoa</taxon>
        <taxon>Nematoda</taxon>
        <taxon>Chromadorea</taxon>
        <taxon>Rhabditida</taxon>
        <taxon>Spirurina</taxon>
        <taxon>Oxyuridomorpha</taxon>
        <taxon>Oxyuroidea</taxon>
        <taxon>Oxyuridae</taxon>
        <taxon>Syphacia</taxon>
    </lineage>
</organism>
<dbReference type="InterPro" id="IPR001611">
    <property type="entry name" value="Leu-rich_rpt"/>
</dbReference>
<evidence type="ECO:0000313" key="4">
    <source>
        <dbReference type="Proteomes" id="UP000046393"/>
    </source>
</evidence>
<dbReference type="SMART" id="SM00369">
    <property type="entry name" value="LRR_TYP"/>
    <property type="match status" value="2"/>
</dbReference>
<evidence type="ECO:0000256" key="2">
    <source>
        <dbReference type="ARBA" id="ARBA00022737"/>
    </source>
</evidence>
<name>A0A0N5ATV2_9BILA</name>
<dbReference type="Pfam" id="PF23211">
    <property type="entry name" value="LRR_LRWD1"/>
    <property type="match status" value="1"/>
</dbReference>
<dbReference type="PANTHER" id="PTHR48051:SF1">
    <property type="entry name" value="RAS SUPPRESSOR PROTEIN 1"/>
    <property type="match status" value="1"/>
</dbReference>
<dbReference type="Proteomes" id="UP000046393">
    <property type="component" value="Unplaced"/>
</dbReference>
<dbReference type="GO" id="GO:0005737">
    <property type="term" value="C:cytoplasm"/>
    <property type="evidence" value="ECO:0007669"/>
    <property type="project" value="TreeGrafter"/>
</dbReference>
<evidence type="ECO:0000313" key="5">
    <source>
        <dbReference type="WBParaSite" id="SMUV_0000827201-mRNA-1"/>
    </source>
</evidence>
<dbReference type="InterPro" id="IPR032675">
    <property type="entry name" value="LRR_dom_sf"/>
</dbReference>
<dbReference type="Gene3D" id="3.80.10.10">
    <property type="entry name" value="Ribonuclease Inhibitor"/>
    <property type="match status" value="1"/>
</dbReference>
<reference evidence="5" key="1">
    <citation type="submission" date="2017-02" db="UniProtKB">
        <authorList>
            <consortium name="WormBaseParasite"/>
        </authorList>
    </citation>
    <scope>IDENTIFICATION</scope>
</reference>
<dbReference type="InterPro" id="IPR050216">
    <property type="entry name" value="LRR_domain-containing"/>
</dbReference>
<evidence type="ECO:0000256" key="1">
    <source>
        <dbReference type="ARBA" id="ARBA00022614"/>
    </source>
</evidence>
<dbReference type="WBParaSite" id="SMUV_0000827201-mRNA-1">
    <property type="protein sequence ID" value="SMUV_0000827201-mRNA-1"/>
    <property type="gene ID" value="SMUV_0000827201"/>
</dbReference>
<dbReference type="InterPro" id="IPR003591">
    <property type="entry name" value="Leu-rich_rpt_typical-subtyp"/>
</dbReference>